<evidence type="ECO:0000256" key="4">
    <source>
        <dbReference type="ARBA" id="ARBA00023163"/>
    </source>
</evidence>
<dbReference type="InterPro" id="IPR013324">
    <property type="entry name" value="RNA_pol_sigma_r3/r4-like"/>
</dbReference>
<feature type="domain" description="RNA polymerase sigma factor 70 region 4 type 2" evidence="6">
    <location>
        <begin position="122"/>
        <end position="174"/>
    </location>
</feature>
<dbReference type="PANTHER" id="PTHR43133">
    <property type="entry name" value="RNA POLYMERASE ECF-TYPE SIGMA FACTO"/>
    <property type="match status" value="1"/>
</dbReference>
<proteinExistence type="inferred from homology"/>
<dbReference type="NCBIfam" id="TIGR02937">
    <property type="entry name" value="sigma70-ECF"/>
    <property type="match status" value="1"/>
</dbReference>
<evidence type="ECO:0000256" key="1">
    <source>
        <dbReference type="ARBA" id="ARBA00010641"/>
    </source>
</evidence>
<dbReference type="InterPro" id="IPR013325">
    <property type="entry name" value="RNA_pol_sigma_r2"/>
</dbReference>
<sequence length="194" mass="21643">MSDHDSPADLDPAAAPAPDEEQDFLRVFLAQRERMEALVSRRVGCRATAADLIQDLFLRFWKRPMRQLDEPSTYLLRSARNLAIDHLRGEGKRNRSLDSLAPEHDGATASLETALQAGDELRLVEAALRGLPERTRHIFLLNRIHGRTYGEIAKAMGLSQSAVEKHMMRALDTCKAALEAMPDSRGATSGNDRR</sequence>
<evidence type="ECO:0000256" key="3">
    <source>
        <dbReference type="ARBA" id="ARBA00023082"/>
    </source>
</evidence>
<dbReference type="CDD" id="cd06171">
    <property type="entry name" value="Sigma70_r4"/>
    <property type="match status" value="1"/>
</dbReference>
<comment type="similarity">
    <text evidence="1">Belongs to the sigma-70 factor family. ECF subfamily.</text>
</comment>
<feature type="domain" description="RNA polymerase sigma-70 region 2" evidence="5">
    <location>
        <begin position="35"/>
        <end position="92"/>
    </location>
</feature>
<evidence type="ECO:0000313" key="8">
    <source>
        <dbReference type="Proteomes" id="UP001589891"/>
    </source>
</evidence>
<dbReference type="InterPro" id="IPR014284">
    <property type="entry name" value="RNA_pol_sigma-70_dom"/>
</dbReference>
<dbReference type="InterPro" id="IPR039425">
    <property type="entry name" value="RNA_pol_sigma-70-like"/>
</dbReference>
<dbReference type="SUPFAM" id="SSF88659">
    <property type="entry name" value="Sigma3 and sigma4 domains of RNA polymerase sigma factors"/>
    <property type="match status" value="1"/>
</dbReference>
<evidence type="ECO:0000256" key="2">
    <source>
        <dbReference type="ARBA" id="ARBA00023015"/>
    </source>
</evidence>
<dbReference type="SUPFAM" id="SSF88946">
    <property type="entry name" value="Sigma2 domain of RNA polymerase sigma factors"/>
    <property type="match status" value="1"/>
</dbReference>
<dbReference type="Gene3D" id="1.10.1740.10">
    <property type="match status" value="1"/>
</dbReference>
<evidence type="ECO:0000259" key="5">
    <source>
        <dbReference type="Pfam" id="PF04542"/>
    </source>
</evidence>
<keyword evidence="3" id="KW-0731">Sigma factor</keyword>
<gene>
    <name evidence="7" type="ORF">ACFFGX_18085</name>
</gene>
<dbReference type="RefSeq" id="WP_376948146.1">
    <property type="nucleotide sequence ID" value="NZ_CP171449.1"/>
</dbReference>
<keyword evidence="2" id="KW-0805">Transcription regulation</keyword>
<keyword evidence="8" id="KW-1185">Reference proteome</keyword>
<reference evidence="7 8" key="1">
    <citation type="submission" date="2024-09" db="EMBL/GenBank/DDBJ databases">
        <authorList>
            <person name="Sun Q."/>
            <person name="Mori K."/>
        </authorList>
    </citation>
    <scope>NUCLEOTIDE SEQUENCE [LARGE SCALE GENOMIC DNA]</scope>
    <source>
        <strain evidence="7 8">NCAIM B.01794</strain>
    </source>
</reference>
<keyword evidence="4" id="KW-0804">Transcription</keyword>
<dbReference type="Pfam" id="PF04542">
    <property type="entry name" value="Sigma70_r2"/>
    <property type="match status" value="1"/>
</dbReference>
<dbReference type="Proteomes" id="UP001589891">
    <property type="component" value="Unassembled WGS sequence"/>
</dbReference>
<dbReference type="PANTHER" id="PTHR43133:SF63">
    <property type="entry name" value="RNA POLYMERASE SIGMA FACTOR FECI-RELATED"/>
    <property type="match status" value="1"/>
</dbReference>
<name>A0ABV6SR19_AZOPA</name>
<dbReference type="EMBL" id="JBHLSS010000116">
    <property type="protein sequence ID" value="MFC0711374.1"/>
    <property type="molecule type" value="Genomic_DNA"/>
</dbReference>
<dbReference type="Gene3D" id="1.10.10.10">
    <property type="entry name" value="Winged helix-like DNA-binding domain superfamily/Winged helix DNA-binding domain"/>
    <property type="match status" value="1"/>
</dbReference>
<dbReference type="InterPro" id="IPR007627">
    <property type="entry name" value="RNA_pol_sigma70_r2"/>
</dbReference>
<comment type="caution">
    <text evidence="7">The sequence shown here is derived from an EMBL/GenBank/DDBJ whole genome shotgun (WGS) entry which is preliminary data.</text>
</comment>
<evidence type="ECO:0000313" key="7">
    <source>
        <dbReference type="EMBL" id="MFC0711374.1"/>
    </source>
</evidence>
<dbReference type="InterPro" id="IPR013249">
    <property type="entry name" value="RNA_pol_sigma70_r4_t2"/>
</dbReference>
<accession>A0ABV6SR19</accession>
<organism evidence="7 8">
    <name type="scientific">Azorhizophilus paspali</name>
    <name type="common">Azotobacter paspali</name>
    <dbReference type="NCBI Taxonomy" id="69963"/>
    <lineage>
        <taxon>Bacteria</taxon>
        <taxon>Pseudomonadati</taxon>
        <taxon>Pseudomonadota</taxon>
        <taxon>Gammaproteobacteria</taxon>
        <taxon>Pseudomonadales</taxon>
        <taxon>Pseudomonadaceae</taxon>
        <taxon>Azorhizophilus</taxon>
    </lineage>
</organism>
<dbReference type="Pfam" id="PF08281">
    <property type="entry name" value="Sigma70_r4_2"/>
    <property type="match status" value="1"/>
</dbReference>
<evidence type="ECO:0000259" key="6">
    <source>
        <dbReference type="Pfam" id="PF08281"/>
    </source>
</evidence>
<protein>
    <submittedName>
        <fullName evidence="7">RNA polymerase sigma factor</fullName>
    </submittedName>
</protein>
<dbReference type="InterPro" id="IPR036388">
    <property type="entry name" value="WH-like_DNA-bd_sf"/>
</dbReference>